<reference evidence="2 3" key="1">
    <citation type="submission" date="2019-03" db="EMBL/GenBank/DDBJ databases">
        <title>Deep-cultivation of Planctomycetes and their phenomic and genomic characterization uncovers novel biology.</title>
        <authorList>
            <person name="Wiegand S."/>
            <person name="Jogler M."/>
            <person name="Boedeker C."/>
            <person name="Pinto D."/>
            <person name="Vollmers J."/>
            <person name="Rivas-Marin E."/>
            <person name="Kohn T."/>
            <person name="Peeters S.H."/>
            <person name="Heuer A."/>
            <person name="Rast P."/>
            <person name="Oberbeckmann S."/>
            <person name="Bunk B."/>
            <person name="Jeske O."/>
            <person name="Meyerdierks A."/>
            <person name="Storesund J.E."/>
            <person name="Kallscheuer N."/>
            <person name="Luecker S."/>
            <person name="Lage O.M."/>
            <person name="Pohl T."/>
            <person name="Merkel B.J."/>
            <person name="Hornburger P."/>
            <person name="Mueller R.-W."/>
            <person name="Bruemmer F."/>
            <person name="Labrenz M."/>
            <person name="Spormann A.M."/>
            <person name="Op den Camp H."/>
            <person name="Overmann J."/>
            <person name="Amann R."/>
            <person name="Jetten M.S.M."/>
            <person name="Mascher T."/>
            <person name="Medema M.H."/>
            <person name="Devos D.P."/>
            <person name="Kaster A.-K."/>
            <person name="Ovreas L."/>
            <person name="Rohde M."/>
            <person name="Galperin M.Y."/>
            <person name="Jogler C."/>
        </authorList>
    </citation>
    <scope>NUCLEOTIDE SEQUENCE [LARGE SCALE GENOMIC DNA]</scope>
    <source>
        <strain evidence="2 3">Enr10</strain>
    </source>
</reference>
<evidence type="ECO:0000313" key="3">
    <source>
        <dbReference type="Proteomes" id="UP000315647"/>
    </source>
</evidence>
<protein>
    <recommendedName>
        <fullName evidence="4">Vitamin K-dependent gamma-carboxylase</fullName>
    </recommendedName>
</protein>
<evidence type="ECO:0000313" key="2">
    <source>
        <dbReference type="EMBL" id="QDT30751.1"/>
    </source>
</evidence>
<feature type="transmembrane region" description="Helical" evidence="1">
    <location>
        <begin position="12"/>
        <end position="31"/>
    </location>
</feature>
<accession>A0A517QGJ5</accession>
<feature type="transmembrane region" description="Helical" evidence="1">
    <location>
        <begin position="186"/>
        <end position="205"/>
    </location>
</feature>
<organism evidence="2 3">
    <name type="scientific">Gimesia panareensis</name>
    <dbReference type="NCBI Taxonomy" id="2527978"/>
    <lineage>
        <taxon>Bacteria</taxon>
        <taxon>Pseudomonadati</taxon>
        <taxon>Planctomycetota</taxon>
        <taxon>Planctomycetia</taxon>
        <taxon>Planctomycetales</taxon>
        <taxon>Planctomycetaceae</taxon>
        <taxon>Gimesia</taxon>
    </lineage>
</organism>
<dbReference type="Proteomes" id="UP000315647">
    <property type="component" value="Chromosome"/>
</dbReference>
<evidence type="ECO:0000256" key="1">
    <source>
        <dbReference type="SAM" id="Phobius"/>
    </source>
</evidence>
<dbReference type="AlphaFoldDB" id="A0A517QGJ5"/>
<keyword evidence="3" id="KW-1185">Reference proteome</keyword>
<name>A0A517QGJ5_9PLAN</name>
<keyword evidence="1" id="KW-0472">Membrane</keyword>
<sequence length="445" mass="49931">MSRETLQLRLLKTNLGIFALTLLGTTWQLWIPQTRFPQIPLFEWVSALPAGIDWLTFGIMLATAGGLLLFSLVPILLKRSEQEPAAGWQRSCGLLFLSAYTVSVLFDQHRLQPWTYQFALGLLVLTCLKPPRAIRLMRLFVISIYLYSAFSKCDASFVQTLGRQLAEGLFSAVGISTAFWSPKTLGWIAATFPVGELLVAAGLFFRRTRKPALVAAIGMHVCLMLAIGPWGLNHYRGVLIWNIYFIIQDLLLFTANQTLDCPRTAKTEAQISEESLSPGRATVLERVPLLLVWLAILAPLLEPTGYFDHWPAWGLYASRHDRVVLLVNEQARAQLPASLQPFVDPPQPLSPWCRVRVERWSLAELGAPLYPQARFQLGVAIGVGRLLQQLPETEASPRIKLLFEGAANRWTGKRNVSEYTGLKEIEALSDRFWLNTVPRPLTLSD</sequence>
<feature type="transmembrane region" description="Helical" evidence="1">
    <location>
        <begin position="212"/>
        <end position="232"/>
    </location>
</feature>
<dbReference type="EMBL" id="CP037421">
    <property type="protein sequence ID" value="QDT30751.1"/>
    <property type="molecule type" value="Genomic_DNA"/>
</dbReference>
<evidence type="ECO:0008006" key="4">
    <source>
        <dbReference type="Google" id="ProtNLM"/>
    </source>
</evidence>
<gene>
    <name evidence="2" type="ORF">Enr10x_61190</name>
</gene>
<feature type="transmembrane region" description="Helical" evidence="1">
    <location>
        <begin position="51"/>
        <end position="76"/>
    </location>
</feature>
<keyword evidence="1" id="KW-0812">Transmembrane</keyword>
<keyword evidence="1" id="KW-1133">Transmembrane helix</keyword>
<feature type="transmembrane region" description="Helical" evidence="1">
    <location>
        <begin position="133"/>
        <end position="150"/>
    </location>
</feature>
<proteinExistence type="predicted"/>